<keyword evidence="1" id="KW-1134">Transmembrane beta strand</keyword>
<sequence length="538" mass="61837">MNQFRFFLLFITCTAFNNYIYGQDIELSIHINDSVNLKSGIAYKKNHQDFSSAQTELTQFISQLETLGYFNHSTPKTEIQQKKIISKISIGHKIDSVYISENHSVKKINIEEFNQYILFKSDSLKAIGKPFEQVKLINQEIIGNKLLTQIIFHKSETRILDSIEIKGYPNFPQKFLKHYAKIQKGQLFNISNIKTKAKKLSNLNFISQSKQPETLFTRDSTTLFLYLKKTNNNYLDGYIGFGNNEETNNFKLNGTVDINLMNNLNKGESLKIYWKNNGDNQSTFQSKATIPYLANTPITTEAGINILKQDSTYNNTSIFTNTYYQLAPKHNLGITYSNLTSTTLNTSDNSIEFSKNLFGINYQFNYNQTNLLNPESCFTIAISTGKRKSYSQETNQNLLSFQGTYIFKIKPTDKIFLHNTTEILFSKNYLFNELFFIGGINSIRGFNENSISTNNYSIFNLEYQKILTKKLYLNSITDFGYHNTYNTNEINKLYSLGFGIGLVGDNNLFKLNYAVGFTSQTAQNLINSKIHISYTTFF</sequence>
<gene>
    <name evidence="3" type="ORF">SAMN05216480_101674</name>
</gene>
<dbReference type="Proteomes" id="UP000199138">
    <property type="component" value="Unassembled WGS sequence"/>
</dbReference>
<dbReference type="OrthoDB" id="9811416at2"/>
<dbReference type="RefSeq" id="WP_093022955.1">
    <property type="nucleotide sequence ID" value="NZ_FPBK01000001.1"/>
</dbReference>
<evidence type="ECO:0000256" key="1">
    <source>
        <dbReference type="ARBA" id="ARBA00022452"/>
    </source>
</evidence>
<organism evidence="3 4">
    <name type="scientific">Pustulibacterium marinum</name>
    <dbReference type="NCBI Taxonomy" id="1224947"/>
    <lineage>
        <taxon>Bacteria</taxon>
        <taxon>Pseudomonadati</taxon>
        <taxon>Bacteroidota</taxon>
        <taxon>Flavobacteriia</taxon>
        <taxon>Flavobacteriales</taxon>
        <taxon>Flavobacteriaceae</taxon>
        <taxon>Pustulibacterium</taxon>
    </lineage>
</organism>
<dbReference type="Gene3D" id="2.40.160.50">
    <property type="entry name" value="membrane protein fhac: a member of the omp85/tpsb transporter family"/>
    <property type="match status" value="1"/>
</dbReference>
<proteinExistence type="predicted"/>
<keyword evidence="2" id="KW-0812">Transmembrane</keyword>
<reference evidence="3 4" key="1">
    <citation type="submission" date="2016-10" db="EMBL/GenBank/DDBJ databases">
        <authorList>
            <person name="de Groot N.N."/>
        </authorList>
    </citation>
    <scope>NUCLEOTIDE SEQUENCE [LARGE SCALE GENOMIC DNA]</scope>
    <source>
        <strain evidence="3 4">CGMCC 1.12333</strain>
    </source>
</reference>
<dbReference type="AlphaFoldDB" id="A0A1I7F652"/>
<protein>
    <recommendedName>
        <fullName evidence="5">Outer membrane protein assembly factor BamA</fullName>
    </recommendedName>
</protein>
<evidence type="ECO:0008006" key="5">
    <source>
        <dbReference type="Google" id="ProtNLM"/>
    </source>
</evidence>
<dbReference type="PANTHER" id="PTHR12815:SF18">
    <property type="entry name" value="SORTING AND ASSEMBLY MACHINERY COMPONENT 50 HOMOLOG"/>
    <property type="match status" value="1"/>
</dbReference>
<evidence type="ECO:0000313" key="4">
    <source>
        <dbReference type="Proteomes" id="UP000199138"/>
    </source>
</evidence>
<dbReference type="PANTHER" id="PTHR12815">
    <property type="entry name" value="SORTING AND ASSEMBLY MACHINERY SAMM50 PROTEIN FAMILY MEMBER"/>
    <property type="match status" value="1"/>
</dbReference>
<evidence type="ECO:0000256" key="2">
    <source>
        <dbReference type="ARBA" id="ARBA00022692"/>
    </source>
</evidence>
<name>A0A1I7F652_9FLAO</name>
<keyword evidence="4" id="KW-1185">Reference proteome</keyword>
<dbReference type="InterPro" id="IPR039910">
    <property type="entry name" value="D15-like"/>
</dbReference>
<dbReference type="EMBL" id="FPBK01000001">
    <property type="protein sequence ID" value="SFU31691.1"/>
    <property type="molecule type" value="Genomic_DNA"/>
</dbReference>
<dbReference type="STRING" id="1224947.SAMN05216480_101674"/>
<accession>A0A1I7F652</accession>
<keyword evidence="1" id="KW-0472">Membrane</keyword>
<evidence type="ECO:0000313" key="3">
    <source>
        <dbReference type="EMBL" id="SFU31691.1"/>
    </source>
</evidence>